<dbReference type="Proteomes" id="UP001456524">
    <property type="component" value="Unassembled WGS sequence"/>
</dbReference>
<reference evidence="5 6" key="1">
    <citation type="journal article" date="2022" name="G3 (Bethesda)">
        <title>Enemy or ally: a genomic approach to elucidate the lifestyle of Phyllosticta citrichinaensis.</title>
        <authorList>
            <person name="Buijs V.A."/>
            <person name="Groenewald J.Z."/>
            <person name="Haridas S."/>
            <person name="LaButti K.M."/>
            <person name="Lipzen A."/>
            <person name="Martin F.M."/>
            <person name="Barry K."/>
            <person name="Grigoriev I.V."/>
            <person name="Crous P.W."/>
            <person name="Seidl M.F."/>
        </authorList>
    </citation>
    <scope>NUCLEOTIDE SEQUENCE [LARGE SCALE GENOMIC DNA]</scope>
    <source>
        <strain evidence="5 6">CBS 129764</strain>
    </source>
</reference>
<evidence type="ECO:0000313" key="5">
    <source>
        <dbReference type="EMBL" id="KAK8173542.1"/>
    </source>
</evidence>
<accession>A0ABR1XYZ6</accession>
<evidence type="ECO:0000256" key="2">
    <source>
        <dbReference type="SAM" id="MobiDB-lite"/>
    </source>
</evidence>
<feature type="region of interest" description="Disordered" evidence="2">
    <location>
        <begin position="448"/>
        <end position="472"/>
    </location>
</feature>
<dbReference type="Gene3D" id="3.40.50.1970">
    <property type="match status" value="1"/>
</dbReference>
<dbReference type="EMBL" id="JBBWUH010000003">
    <property type="protein sequence ID" value="KAK8173542.1"/>
    <property type="molecule type" value="Genomic_DNA"/>
</dbReference>
<sequence length="472" mass="51844">MLGLCLGENGRCEARQLAFPQLRVQGQPTVSGGLPFDQLFRHHVLMGRGRERVFILTEVPMGPGPFEIPPVVTRLHEALGPFPHSTWYAMGTGGWHEVIHIVRQMREFAADALVAVGSDVVIDLAKVVLYAHSSLVADGERLLEILIQPTPVEMEISRGELLDREEPPYRPQLDFFCIPTTCGGAAFTQRAYGYNEAARRCCTLVRTLNYPKVVILDGQATISTPLGEWNTKGAEAINHAVEGILSINASPHIVGQLTDALRYLCVGLIVTKSSPQNVGARHMAMRGANIAMTPLASRPQVSWGASHAFCNAAQRLFVTEPGLMAAVILPSVLEFNAVRIRCQPSMGAFQKMRDQYHGLVAALWESRASRQFFQHMGFEQNTTNISNMLRVLFAYLGLPCDLAALGITRKSQRQLLAVEAVCDPCAQSAPVRLMHPNHAIQILERVKGAEEPEDEETPVQQSVETNGLVGYP</sequence>
<evidence type="ECO:0000259" key="3">
    <source>
        <dbReference type="Pfam" id="PF00465"/>
    </source>
</evidence>
<dbReference type="InterPro" id="IPR039697">
    <property type="entry name" value="Alcohol_dehydrogenase_Fe"/>
</dbReference>
<organism evidence="5 6">
    <name type="scientific">Phyllosticta citrichinensis</name>
    <dbReference type="NCBI Taxonomy" id="1130410"/>
    <lineage>
        <taxon>Eukaryota</taxon>
        <taxon>Fungi</taxon>
        <taxon>Dikarya</taxon>
        <taxon>Ascomycota</taxon>
        <taxon>Pezizomycotina</taxon>
        <taxon>Dothideomycetes</taxon>
        <taxon>Dothideomycetes incertae sedis</taxon>
        <taxon>Botryosphaeriales</taxon>
        <taxon>Phyllostictaceae</taxon>
        <taxon>Phyllosticta</taxon>
    </lineage>
</organism>
<evidence type="ECO:0000259" key="4">
    <source>
        <dbReference type="Pfam" id="PF25137"/>
    </source>
</evidence>
<feature type="domain" description="Fe-containing alcohol dehydrogenase-like C-terminal" evidence="4">
    <location>
        <begin position="233"/>
        <end position="435"/>
    </location>
</feature>
<dbReference type="Gene3D" id="1.20.1090.10">
    <property type="entry name" value="Dehydroquinate synthase-like - alpha domain"/>
    <property type="match status" value="1"/>
</dbReference>
<keyword evidence="6" id="KW-1185">Reference proteome</keyword>
<dbReference type="PANTHER" id="PTHR11496">
    <property type="entry name" value="ALCOHOL DEHYDROGENASE"/>
    <property type="match status" value="1"/>
</dbReference>
<dbReference type="InterPro" id="IPR001670">
    <property type="entry name" value="ADH_Fe/GldA"/>
</dbReference>
<dbReference type="Pfam" id="PF00465">
    <property type="entry name" value="Fe-ADH"/>
    <property type="match status" value="1"/>
</dbReference>
<evidence type="ECO:0000256" key="1">
    <source>
        <dbReference type="ARBA" id="ARBA00023002"/>
    </source>
</evidence>
<gene>
    <name evidence="5" type="ORF">IWX90DRAFT_144914</name>
</gene>
<protein>
    <submittedName>
        <fullName evidence="5">Uncharacterized protein</fullName>
    </submittedName>
</protein>
<dbReference type="Pfam" id="PF25137">
    <property type="entry name" value="ADH_Fe_C"/>
    <property type="match status" value="1"/>
</dbReference>
<evidence type="ECO:0000313" key="6">
    <source>
        <dbReference type="Proteomes" id="UP001456524"/>
    </source>
</evidence>
<name>A0ABR1XYZ6_9PEZI</name>
<keyword evidence="1" id="KW-0560">Oxidoreductase</keyword>
<dbReference type="SUPFAM" id="SSF56796">
    <property type="entry name" value="Dehydroquinate synthase-like"/>
    <property type="match status" value="1"/>
</dbReference>
<comment type="caution">
    <text evidence="5">The sequence shown here is derived from an EMBL/GenBank/DDBJ whole genome shotgun (WGS) entry which is preliminary data.</text>
</comment>
<proteinExistence type="predicted"/>
<dbReference type="InterPro" id="IPR056798">
    <property type="entry name" value="ADH_Fe_C"/>
</dbReference>
<dbReference type="PANTHER" id="PTHR11496:SF107">
    <property type="entry name" value="ALCOHOL DEHYDROGENASE, PUTATIVE (AFU_ORTHOLOGUE AFUA_1G06800)-RELATED"/>
    <property type="match status" value="1"/>
</dbReference>
<feature type="domain" description="Alcohol dehydrogenase iron-type/glycerol dehydrogenase GldA" evidence="3">
    <location>
        <begin position="96"/>
        <end position="217"/>
    </location>
</feature>